<reference evidence="1" key="1">
    <citation type="submission" date="2023-04" db="EMBL/GenBank/DDBJ databases">
        <title>Draft Genome sequencing of Naganishia species isolated from polar environments using Oxford Nanopore Technology.</title>
        <authorList>
            <person name="Leo P."/>
            <person name="Venkateswaran K."/>
        </authorList>
    </citation>
    <scope>NUCLEOTIDE SEQUENCE</scope>
    <source>
        <strain evidence="1">MNA-CCFEE 5262</strain>
    </source>
</reference>
<dbReference type="EMBL" id="JASBWS010000058">
    <property type="protein sequence ID" value="KAJ9103606.1"/>
    <property type="molecule type" value="Genomic_DNA"/>
</dbReference>
<sequence>MFAQRRTDPPADTTKSSQTTHLTSLIQHTGSSTIYPTEDDILAVLSSRTRADLPYTYLDGPASSSGASSGGRTLIVVNPLKSLGNLSDLNAKDYVDKYVDPAYVSSTGSKKKGKERAKAGQEEGSRTAHLVGSDQPHLYDLAGKVWLLMQRRREDQAVLFSGVTNSGKSYSSKLVIQQLLRLSASTHSPTFSSSTKDTRLSNQVSSLLTLLESFGSCKTISNSSASQHGRYLELHFASSSDPVRSNGRLTGAKALTFGLNKTRAVRLERDERSFHVFYQLLAGASPDERDQLDLEDPTAYEVLARSGCYRLPGGPFSDDSTQFDELRVAMANLGFKAKHLHSIFSMLVTILLLGNIEFTDPPSAGTVTYDSAQVHHHSRPVLEQVAARLGLAPEDLEQALTNETRWIRRELVSSFLDARAARKQTDTLMKDLYAILFAFVVETANRKLAPPEYEDEAEGMERDTKIVLFDLPGYQNKQVSATSDARASYAQPLINTTGTNNVDEFAINFANEMLHSYITRRVFDDAADTERARSVQDRVQIPGIMTMDNMACMELLRGGPLEPRSRALATRPAGLLDLLDRASEYSQRTDHHVDQVSPQDQMLVDEMNRQFGPHSSFVANPPAAGAAAGQRNSIMMQGERTHAFAINHYAGICAYDVTHFIERNTDVIDAQLINLLRSSRDAFVAKLVSGPSIAAQGHPLDEHTIVQAQVSIMPLRQPSMQQERAEPTLDPGLSHPVTTQMNATLSDLLESLDSYKMWNVICLRPNESGHPNSIDKRRVKMQIRSMLLPDRVARQQVDYVADMPLFDFAQRHQLAFSSEEDVVHAIRQFAQDFGWVEGSHFAIGTQFIWLSFDAWKQTEDVIRSYEQVDDDEEQEASPFSDSPDIKERNAPYETSGQEAQTYGGYADSAEDLLIGKGQQDSRAASSIWHSEYDRGTERDIHALPVLAARGTAGGYEDEKPYDHGKDHDDGMIVNEKKRILAVDLAPPTRARVWWLRITWALTFWIPTFLLKSVGRMKRADVRIAWREKLAICMMIFGLCGVILFYIIVFGRLICPDKDKAWTESDLGTHTGTNDYYAAIQGQVYDFTKFYKGQHSDIDAYDTTSAIMLQFAGMDLTNYFPPPMTKACPELVTSNSLTMQYANFTPILNYAIHYSGAAQSDNDTKLSSDDWYYGRLQPFLTDYRKGWLVYKKSTIEQQAEDSSRYWAIYKGSVYDISDYLHTADYYKSSSGDGLPNYSYLNEDVTDLIKGQPGTDLTDDINKVLDGLSESDKSAQLKCLNNVFYRGRVDFRDDAKCLFPDYLLLAFAVIIMSTVLAKFIAALQLGSKRSPELQDKFVLCQVPCYSEGEDSMRKTIDSLAGLKYDDKRKLIFIICDGNIVGSGNDRPTPRIVLDILGVDPNLDPEPLMFKSVGEGGAQLNYGKVYSGLYEFEGHVVPYMVIVKVGKPSETSKPGNRGKRDSQCLLLHYLNRVHFDAEMSPLELEIYHQMRNVIGIDPAFYEYIFQVDADTTVTPEALNRMIASCADDSSIIGICGETKLENPKESFTTMIQVYEYYISHHLTKAFESLFGSVTCLPGCFSVYRIRTADKGRPVIISTRVIDEYSEVDINTLHKKNLFSLGEDRYLTTLMMKHFPTFKMKFTPDAIAHTIAPSSWTVLLSQRRRWINSTIHNLVELLRIDDMCGWCCFSMRFIVFLDLLGTLILPATCVYLTYLIITVSTGKAAVPIISLAMIAAVYGLQALIFILKREFMLIGWMIVYILAYPIFNFALPVYSFWRMDSYSWGQTRTIEGDGKDKKMLVEADDYFEDSMIPLERFQDYERKTWEVGSAADQAEQDHTDHGSVAGSAVESAFSRGGKSRLSRRPPPGGEQTYDSQYWQDSNPLRPESMKGSTQVRPVASGTSLRSSFAPEQQRSASVAGMTPYGSVYGGFPGGVPQAGNPFMGTAPPSLYDGQPMGPMHTGNMLGVNPFAASPMMSPYNPFATSSPMYSAAPSVNPFANPQNQPSPLVQQQLAQQPIPEEPPTSFAAEPTDDELFKVVDWYVRSNWQDENLTRRKVRDAVFAKFPEADLTPRTQYINELIDRAT</sequence>
<protein>
    <submittedName>
        <fullName evidence="1">Uncharacterized protein</fullName>
    </submittedName>
</protein>
<comment type="caution">
    <text evidence="1">The sequence shown here is derived from an EMBL/GenBank/DDBJ whole genome shotgun (WGS) entry which is preliminary data.</text>
</comment>
<evidence type="ECO:0000313" key="1">
    <source>
        <dbReference type="EMBL" id="KAJ9103606.1"/>
    </source>
</evidence>
<organism evidence="1 2">
    <name type="scientific">Naganishia adeliensis</name>
    <dbReference type="NCBI Taxonomy" id="92952"/>
    <lineage>
        <taxon>Eukaryota</taxon>
        <taxon>Fungi</taxon>
        <taxon>Dikarya</taxon>
        <taxon>Basidiomycota</taxon>
        <taxon>Agaricomycotina</taxon>
        <taxon>Tremellomycetes</taxon>
        <taxon>Filobasidiales</taxon>
        <taxon>Filobasidiaceae</taxon>
        <taxon>Naganishia</taxon>
    </lineage>
</organism>
<accession>A0ACC2VXS7</accession>
<proteinExistence type="predicted"/>
<name>A0ACC2VXS7_9TREE</name>
<evidence type="ECO:0000313" key="2">
    <source>
        <dbReference type="Proteomes" id="UP001230649"/>
    </source>
</evidence>
<dbReference type="Proteomes" id="UP001230649">
    <property type="component" value="Unassembled WGS sequence"/>
</dbReference>
<gene>
    <name evidence="1" type="ORF">QFC20_004762</name>
</gene>
<keyword evidence="2" id="KW-1185">Reference proteome</keyword>